<evidence type="ECO:0000256" key="2">
    <source>
        <dbReference type="ARBA" id="ARBA00022737"/>
    </source>
</evidence>
<dbReference type="Pfam" id="PF00400">
    <property type="entry name" value="WD40"/>
    <property type="match status" value="2"/>
</dbReference>
<keyword evidence="2" id="KW-0677">Repeat</keyword>
<dbReference type="InterPro" id="IPR051859">
    <property type="entry name" value="DCAF"/>
</dbReference>
<dbReference type="EMBL" id="LDAU01000082">
    <property type="protein sequence ID" value="KRX07491.1"/>
    <property type="molecule type" value="Genomic_DNA"/>
</dbReference>
<dbReference type="InterPro" id="IPR001680">
    <property type="entry name" value="WD40_rpt"/>
</dbReference>
<dbReference type="InterPro" id="IPR019775">
    <property type="entry name" value="WD40_repeat_CS"/>
</dbReference>
<dbReference type="SMART" id="SM00320">
    <property type="entry name" value="WD40"/>
    <property type="match status" value="5"/>
</dbReference>
<dbReference type="OrthoDB" id="312140at2759"/>
<keyword evidence="6" id="KW-1185">Reference proteome</keyword>
<feature type="repeat" description="WD" evidence="3">
    <location>
        <begin position="254"/>
        <end position="290"/>
    </location>
</feature>
<dbReference type="SUPFAM" id="SSF50978">
    <property type="entry name" value="WD40 repeat-like"/>
    <property type="match status" value="1"/>
</dbReference>
<dbReference type="AlphaFoldDB" id="A0A0V0QYW3"/>
<accession>A0A0V0QYW3</accession>
<dbReference type="PANTHER" id="PTHR19847">
    <property type="entry name" value="DDB1- AND CUL4-ASSOCIATED FACTOR 11"/>
    <property type="match status" value="1"/>
</dbReference>
<organism evidence="5 6">
    <name type="scientific">Pseudocohnilembus persalinus</name>
    <name type="common">Ciliate</name>
    <dbReference type="NCBI Taxonomy" id="266149"/>
    <lineage>
        <taxon>Eukaryota</taxon>
        <taxon>Sar</taxon>
        <taxon>Alveolata</taxon>
        <taxon>Ciliophora</taxon>
        <taxon>Intramacronucleata</taxon>
        <taxon>Oligohymenophorea</taxon>
        <taxon>Scuticociliatia</taxon>
        <taxon>Philasterida</taxon>
        <taxon>Pseudocohnilembidae</taxon>
        <taxon>Pseudocohnilembus</taxon>
    </lineage>
</organism>
<feature type="compositionally biased region" description="Acidic residues" evidence="4">
    <location>
        <begin position="582"/>
        <end position="601"/>
    </location>
</feature>
<dbReference type="PROSITE" id="PS50294">
    <property type="entry name" value="WD_REPEATS_REGION"/>
    <property type="match status" value="2"/>
</dbReference>
<dbReference type="InterPro" id="IPR036322">
    <property type="entry name" value="WD40_repeat_dom_sf"/>
</dbReference>
<feature type="compositionally biased region" description="Acidic residues" evidence="4">
    <location>
        <begin position="521"/>
        <end position="540"/>
    </location>
</feature>
<evidence type="ECO:0000256" key="3">
    <source>
        <dbReference type="PROSITE-ProRule" id="PRU00221"/>
    </source>
</evidence>
<feature type="compositionally biased region" description="Low complexity" evidence="4">
    <location>
        <begin position="544"/>
        <end position="562"/>
    </location>
</feature>
<reference evidence="5 6" key="1">
    <citation type="journal article" date="2015" name="Sci. Rep.">
        <title>Genome of the facultative scuticociliatosis pathogen Pseudocohnilembus persalinus provides insight into its virulence through horizontal gene transfer.</title>
        <authorList>
            <person name="Xiong J."/>
            <person name="Wang G."/>
            <person name="Cheng J."/>
            <person name="Tian M."/>
            <person name="Pan X."/>
            <person name="Warren A."/>
            <person name="Jiang C."/>
            <person name="Yuan D."/>
            <person name="Miao W."/>
        </authorList>
    </citation>
    <scope>NUCLEOTIDE SEQUENCE [LARGE SCALE GENOMIC DNA]</scope>
    <source>
        <strain evidence="5">36N120E</strain>
    </source>
</reference>
<keyword evidence="1 3" id="KW-0853">WD repeat</keyword>
<protein>
    <submittedName>
        <fullName evidence="5">WD40-repeat-containing domain</fullName>
    </submittedName>
</protein>
<sequence length="601" mass="70194">MGNQNSSETERLQHQLLQSGISISQINRHFPGIINQRQQKKPHPNSQITFDYQKFNEQYYNLTKRISKKQHNFAKTKADIIKTYKLPQIKYKEDISHFYIPNEYELIEKIGTEAYNINISETGDKLLITSRQGLDIYTIKDKQDKYSFDQQVFPGTLQWTITDSDLSRDGNFLIHSTLNSYISMYQIDKKSYVHNFNVSENNEDEESWETSTRCFSVKFNADGSNFIASTGGSSHHKAQLKVYDIRHQYLIKSIPAHDDDINSITYLQKANPNVIVSASDDSVIKIWDTRALGVTNRPQGYLLGHACGITKISSREDGFYLASNSKDQSLKIWDIRKSSNTMEKPTQKSQFRYDYRGYCLSQKSVEKIKQLPQNQHFDNSVMSFYGHKVFKTLIRCHFSPNQVNGGRYVYTASGCGKIFIFDILEQKQVAVLDSDTGGEIVRDVVWHPSQYKIFAAGWDENLVQWKFNPEYQNKARPEESYEDLEQEFPYTNQQQALNQMEEHYFEHENDDTEQYFYGHNEEDEDDEDDEYDEEDEEDDDIHSTQDQSQQQQYQFSSSQSDSQHQDEIHYCNLQQQQKEGDNNDDIEDEDDGQDDQNNESQ</sequence>
<feature type="region of interest" description="Disordered" evidence="4">
    <location>
        <begin position="521"/>
        <end position="601"/>
    </location>
</feature>
<dbReference type="GO" id="GO:0080008">
    <property type="term" value="C:Cul4-RING E3 ubiquitin ligase complex"/>
    <property type="evidence" value="ECO:0007669"/>
    <property type="project" value="TreeGrafter"/>
</dbReference>
<dbReference type="OMA" id="EAYNINI"/>
<gene>
    <name evidence="5" type="ORF">PPERSA_11040</name>
</gene>
<dbReference type="Proteomes" id="UP000054937">
    <property type="component" value="Unassembled WGS sequence"/>
</dbReference>
<comment type="caution">
    <text evidence="5">The sequence shown here is derived from an EMBL/GenBank/DDBJ whole genome shotgun (WGS) entry which is preliminary data.</text>
</comment>
<dbReference type="GO" id="GO:0043161">
    <property type="term" value="P:proteasome-mediated ubiquitin-dependent protein catabolic process"/>
    <property type="evidence" value="ECO:0007669"/>
    <property type="project" value="TreeGrafter"/>
</dbReference>
<feature type="repeat" description="WD" evidence="3">
    <location>
        <begin position="302"/>
        <end position="343"/>
    </location>
</feature>
<evidence type="ECO:0000313" key="6">
    <source>
        <dbReference type="Proteomes" id="UP000054937"/>
    </source>
</evidence>
<name>A0A0V0QYW3_PSEPJ</name>
<dbReference type="Gene3D" id="2.130.10.10">
    <property type="entry name" value="YVTN repeat-like/Quinoprotein amine dehydrogenase"/>
    <property type="match status" value="3"/>
</dbReference>
<evidence type="ECO:0000256" key="4">
    <source>
        <dbReference type="SAM" id="MobiDB-lite"/>
    </source>
</evidence>
<dbReference type="InParanoid" id="A0A0V0QYW3"/>
<dbReference type="PROSITE" id="PS50082">
    <property type="entry name" value="WD_REPEATS_2"/>
    <property type="match status" value="2"/>
</dbReference>
<dbReference type="PANTHER" id="PTHR19847:SF7">
    <property type="entry name" value="DDB1- AND CUL4-ASSOCIATED FACTOR 11"/>
    <property type="match status" value="1"/>
</dbReference>
<evidence type="ECO:0000256" key="1">
    <source>
        <dbReference type="ARBA" id="ARBA00022574"/>
    </source>
</evidence>
<proteinExistence type="predicted"/>
<dbReference type="InterPro" id="IPR015943">
    <property type="entry name" value="WD40/YVTN_repeat-like_dom_sf"/>
</dbReference>
<evidence type="ECO:0000313" key="5">
    <source>
        <dbReference type="EMBL" id="KRX07491.1"/>
    </source>
</evidence>
<dbReference type="PROSITE" id="PS00678">
    <property type="entry name" value="WD_REPEATS_1"/>
    <property type="match status" value="1"/>
</dbReference>